<evidence type="ECO:0008006" key="4">
    <source>
        <dbReference type="Google" id="ProtNLM"/>
    </source>
</evidence>
<sequence>MLDVKCWMLDAGCWMLDAGCWMLDAGCWMLGIHQSSVTHHPQFLSSNKGTNRNSPNSSFSNSVSDFL</sequence>
<dbReference type="Proteomes" id="UP000285517">
    <property type="component" value="Chromosome"/>
</dbReference>
<dbReference type="AlphaFoldDB" id="A0A410FZE9"/>
<evidence type="ECO:0000313" key="3">
    <source>
        <dbReference type="Proteomes" id="UP000285517"/>
    </source>
</evidence>
<feature type="compositionally biased region" description="Polar residues" evidence="1">
    <location>
        <begin position="40"/>
        <end position="50"/>
    </location>
</feature>
<organism evidence="2 3">
    <name type="scientific">Aequorivita ciconiae</name>
    <dbReference type="NCBI Taxonomy" id="2494375"/>
    <lineage>
        <taxon>Bacteria</taxon>
        <taxon>Pseudomonadati</taxon>
        <taxon>Bacteroidota</taxon>
        <taxon>Flavobacteriia</taxon>
        <taxon>Flavobacteriales</taxon>
        <taxon>Flavobacteriaceae</taxon>
        <taxon>Aequorivita</taxon>
    </lineage>
</organism>
<reference evidence="2 3" key="1">
    <citation type="submission" date="2019-01" db="EMBL/GenBank/DDBJ databases">
        <title>Complete genome sequencing of Aequorivita sp. H23M31.</title>
        <authorList>
            <person name="Bae J.-W."/>
        </authorList>
    </citation>
    <scope>NUCLEOTIDE SEQUENCE [LARGE SCALE GENOMIC DNA]</scope>
    <source>
        <strain evidence="2 3">H23M31</strain>
    </source>
</reference>
<accession>A0A410FZE9</accession>
<feature type="compositionally biased region" description="Low complexity" evidence="1">
    <location>
        <begin position="51"/>
        <end position="67"/>
    </location>
</feature>
<proteinExistence type="predicted"/>
<name>A0A410FZE9_9FLAO</name>
<dbReference type="KEGG" id="aev:EI546_01070"/>
<protein>
    <recommendedName>
        <fullName evidence="4">Phosphotransferase</fullName>
    </recommendedName>
</protein>
<dbReference type="OrthoDB" id="356216at117743"/>
<gene>
    <name evidence="2" type="ORF">EI546_01070</name>
</gene>
<evidence type="ECO:0000256" key="1">
    <source>
        <dbReference type="SAM" id="MobiDB-lite"/>
    </source>
</evidence>
<feature type="region of interest" description="Disordered" evidence="1">
    <location>
        <begin position="40"/>
        <end position="67"/>
    </location>
</feature>
<evidence type="ECO:0000313" key="2">
    <source>
        <dbReference type="EMBL" id="QAA80405.1"/>
    </source>
</evidence>
<keyword evidence="3" id="KW-1185">Reference proteome</keyword>
<dbReference type="EMBL" id="CP034951">
    <property type="protein sequence ID" value="QAA80405.1"/>
    <property type="molecule type" value="Genomic_DNA"/>
</dbReference>